<comment type="caution">
    <text evidence="3">The sequence shown here is derived from an EMBL/GenBank/DDBJ whole genome shotgun (WGS) entry which is preliminary data.</text>
</comment>
<feature type="compositionally biased region" description="Basic residues" evidence="2">
    <location>
        <begin position="583"/>
        <end position="595"/>
    </location>
</feature>
<feature type="compositionally biased region" description="Polar residues" evidence="2">
    <location>
        <begin position="11"/>
        <end position="33"/>
    </location>
</feature>
<evidence type="ECO:0000313" key="3">
    <source>
        <dbReference type="EMBL" id="CAA7264540.1"/>
    </source>
</evidence>
<dbReference type="Proteomes" id="UP000467700">
    <property type="component" value="Unassembled WGS sequence"/>
</dbReference>
<evidence type="ECO:0000256" key="2">
    <source>
        <dbReference type="SAM" id="MobiDB-lite"/>
    </source>
</evidence>
<name>A0A8S0WC06_CYCAE</name>
<feature type="compositionally biased region" description="Acidic residues" evidence="2">
    <location>
        <begin position="614"/>
        <end position="626"/>
    </location>
</feature>
<evidence type="ECO:0000256" key="1">
    <source>
        <dbReference type="SAM" id="Coils"/>
    </source>
</evidence>
<feature type="region of interest" description="Disordered" evidence="2">
    <location>
        <begin position="1"/>
        <end position="33"/>
    </location>
</feature>
<feature type="compositionally biased region" description="Basic residues" evidence="2">
    <location>
        <begin position="811"/>
        <end position="823"/>
    </location>
</feature>
<proteinExistence type="predicted"/>
<evidence type="ECO:0000313" key="4">
    <source>
        <dbReference type="Proteomes" id="UP000467700"/>
    </source>
</evidence>
<feature type="compositionally biased region" description="Low complexity" evidence="2">
    <location>
        <begin position="658"/>
        <end position="668"/>
    </location>
</feature>
<gene>
    <name evidence="3" type="ORF">AAE3_LOCUS6674</name>
</gene>
<reference evidence="3 4" key="1">
    <citation type="submission" date="2020-01" db="EMBL/GenBank/DDBJ databases">
        <authorList>
            <person name="Gupta K D."/>
        </authorList>
    </citation>
    <scope>NUCLEOTIDE SEQUENCE [LARGE SCALE GENOMIC DNA]</scope>
</reference>
<feature type="region of interest" description="Disordered" evidence="2">
    <location>
        <begin position="566"/>
        <end position="631"/>
    </location>
</feature>
<dbReference type="AlphaFoldDB" id="A0A8S0WC06"/>
<feature type="region of interest" description="Disordered" evidence="2">
    <location>
        <begin position="809"/>
        <end position="833"/>
    </location>
</feature>
<keyword evidence="1" id="KW-0175">Coiled coil</keyword>
<dbReference type="OrthoDB" id="3141838at2759"/>
<feature type="compositionally biased region" description="Pro residues" evidence="2">
    <location>
        <begin position="705"/>
        <end position="719"/>
    </location>
</feature>
<feature type="coiled-coil region" evidence="1">
    <location>
        <begin position="773"/>
        <end position="800"/>
    </location>
</feature>
<accession>A0A8S0WC06</accession>
<feature type="region of interest" description="Disordered" evidence="2">
    <location>
        <begin position="387"/>
        <end position="444"/>
    </location>
</feature>
<dbReference type="EMBL" id="CACVBS010000045">
    <property type="protein sequence ID" value="CAA7264540.1"/>
    <property type="molecule type" value="Genomic_DNA"/>
</dbReference>
<keyword evidence="4" id="KW-1185">Reference proteome</keyword>
<feature type="compositionally biased region" description="Basic and acidic residues" evidence="2">
    <location>
        <begin position="1"/>
        <end position="10"/>
    </location>
</feature>
<feature type="region of interest" description="Disordered" evidence="2">
    <location>
        <begin position="652"/>
        <end position="719"/>
    </location>
</feature>
<organism evidence="3 4">
    <name type="scientific">Cyclocybe aegerita</name>
    <name type="common">Black poplar mushroom</name>
    <name type="synonym">Agrocybe aegerita</name>
    <dbReference type="NCBI Taxonomy" id="1973307"/>
    <lineage>
        <taxon>Eukaryota</taxon>
        <taxon>Fungi</taxon>
        <taxon>Dikarya</taxon>
        <taxon>Basidiomycota</taxon>
        <taxon>Agaricomycotina</taxon>
        <taxon>Agaricomycetes</taxon>
        <taxon>Agaricomycetidae</taxon>
        <taxon>Agaricales</taxon>
        <taxon>Agaricineae</taxon>
        <taxon>Bolbitiaceae</taxon>
        <taxon>Cyclocybe</taxon>
    </lineage>
</organism>
<sequence length="833" mass="93066">MAAAMVDRHQSPPTTWPMTWQMSTGHNGSSSSLNQQMQHFQPYQSMPSFASSGYDLPKHNEVEMTRDMLLDVLNYFSQLTAQQFGNRPIRLVVHGGACMLLHEGLYALSKQQQQMSPGMPGRTKTRDVDYIHRSFVKEMQGLGVMDAEARIKECVRGTARRFGLGLDWMNSDADIALPMAHDPSGNVYDPIYAASVQDNNIHLHTIFRSPNGLLTLISVTPFWAVALKLVRYSKWDPGDICLLLRNGQVLSHTNWSPESLESWLQTSCWAMGYAQYDGVKKGQMRSRIEHAIDQLAIWNQAVGIGNTRANGMGREGAVFGRTPSQHDAMGGGEVVGGGGETATSNGWWSSFGSTPAHEAKAIAPPAQAAFPAAVTMSVPPNFPPDAVNVRDWGCDDSPGSDSQRMKKDSDSGYHSSKGRSRSRSRGPGEIFIPPGADDDDDDGYYSYGMAAPEPQTRQWLNPNHAPVSQAAARPVSRNPSPERYSHIYAPNPVPKPAPKSAMRPPAVANPYYGTPQLGGQRPTWALNAPYDYRASPAFGQQQQPYGLDSVNRSMAAALPYGYGHHRGVSQPVIPPASQLQKSQKSRKKKEKRKDKQRQQDRSSKWSFRRTPDSDSSDTDSDNEDSSAQEVQNRGRALYAGRPWHNRFASDAGQHLTVPSRPGSRNPSPSHDRDDQPGPSWLHASHPGSRNSSPHPNPNLRQPLKARPPPLNLTPPPMIPAALPPAQNQFQVHDEQRQTYGAPTRTNASELANYQFEEQRRAYELQRARQPEQQMREQQLARQMEEQIQQERSRVEPLARQQTAPEYYYHQQHQHQRYHQHSQRLRPSATEIYR</sequence>
<protein>
    <submittedName>
        <fullName evidence="3">Uncharacterized protein</fullName>
    </submittedName>
</protein>